<dbReference type="AlphaFoldDB" id="K0RW61"/>
<name>K0RW61_THAOC</name>
<protein>
    <submittedName>
        <fullName evidence="1">Uncharacterized protein</fullName>
    </submittedName>
</protein>
<comment type="caution">
    <text evidence="1">The sequence shown here is derived from an EMBL/GenBank/DDBJ whole genome shotgun (WGS) entry which is preliminary data.</text>
</comment>
<dbReference type="EMBL" id="AGNL01026308">
    <property type="protein sequence ID" value="EJK58048.1"/>
    <property type="molecule type" value="Genomic_DNA"/>
</dbReference>
<dbReference type="Proteomes" id="UP000266841">
    <property type="component" value="Unassembled WGS sequence"/>
</dbReference>
<proteinExistence type="predicted"/>
<keyword evidence="2" id="KW-1185">Reference proteome</keyword>
<evidence type="ECO:0000313" key="2">
    <source>
        <dbReference type="Proteomes" id="UP000266841"/>
    </source>
</evidence>
<organism evidence="1 2">
    <name type="scientific">Thalassiosira oceanica</name>
    <name type="common">Marine diatom</name>
    <dbReference type="NCBI Taxonomy" id="159749"/>
    <lineage>
        <taxon>Eukaryota</taxon>
        <taxon>Sar</taxon>
        <taxon>Stramenopiles</taxon>
        <taxon>Ochrophyta</taxon>
        <taxon>Bacillariophyta</taxon>
        <taxon>Coscinodiscophyceae</taxon>
        <taxon>Thalassiosirophycidae</taxon>
        <taxon>Thalassiosirales</taxon>
        <taxon>Thalassiosiraceae</taxon>
        <taxon>Thalassiosira</taxon>
    </lineage>
</organism>
<sequence length="112" mass="12225">ARSRHAENKCTTGTPSTFPDALAPVLSGNVLGMPQLRHPVEFWNRADRCAVLISAIKIFDRPRMKASRIATKADYDGALQGHEAATEEMSSPTRDEAKVMGWRKITTCAGSP</sequence>
<gene>
    <name evidence="1" type="ORF">THAOC_21854</name>
</gene>
<evidence type="ECO:0000313" key="1">
    <source>
        <dbReference type="EMBL" id="EJK58048.1"/>
    </source>
</evidence>
<reference evidence="1 2" key="1">
    <citation type="journal article" date="2012" name="Genome Biol.">
        <title>Genome and low-iron response of an oceanic diatom adapted to chronic iron limitation.</title>
        <authorList>
            <person name="Lommer M."/>
            <person name="Specht M."/>
            <person name="Roy A.S."/>
            <person name="Kraemer L."/>
            <person name="Andreson R."/>
            <person name="Gutowska M.A."/>
            <person name="Wolf J."/>
            <person name="Bergner S.V."/>
            <person name="Schilhabel M.B."/>
            <person name="Klostermeier U.C."/>
            <person name="Beiko R.G."/>
            <person name="Rosenstiel P."/>
            <person name="Hippler M."/>
            <person name="Laroche J."/>
        </authorList>
    </citation>
    <scope>NUCLEOTIDE SEQUENCE [LARGE SCALE GENOMIC DNA]</scope>
    <source>
        <strain evidence="1 2">CCMP1005</strain>
    </source>
</reference>
<feature type="non-terminal residue" evidence="1">
    <location>
        <position position="1"/>
    </location>
</feature>
<accession>K0RW61</accession>